<sequence length="64" mass="6795">MAISLSLVLLVGIILVFMIRNGRVKWGPALVAILFGFLLASSNVAPDIQKFLDSAAEAIADINP</sequence>
<evidence type="ECO:0000313" key="4">
    <source>
        <dbReference type="Proteomes" id="UP000756710"/>
    </source>
</evidence>
<organism evidence="2">
    <name type="scientific">Streptomyces iranensis</name>
    <dbReference type="NCBI Taxonomy" id="576784"/>
    <lineage>
        <taxon>Bacteria</taxon>
        <taxon>Bacillati</taxon>
        <taxon>Actinomycetota</taxon>
        <taxon>Actinomycetes</taxon>
        <taxon>Kitasatosporales</taxon>
        <taxon>Streptomycetaceae</taxon>
        <taxon>Streptomyces</taxon>
        <taxon>Streptomyces violaceusniger group</taxon>
    </lineage>
</organism>
<dbReference type="EMBL" id="JAGGLR010000018">
    <property type="protein sequence ID" value="MBP2065189.1"/>
    <property type="molecule type" value="Genomic_DNA"/>
</dbReference>
<accession>A0A060ZVL1</accession>
<keyword evidence="1" id="KW-0812">Transmembrane</keyword>
<dbReference type="RefSeq" id="WP_037945927.1">
    <property type="nucleotide sequence ID" value="NZ_BAABDR010000007.1"/>
</dbReference>
<gene>
    <name evidence="3" type="ORF">J2Z30_006220</name>
    <name evidence="2" type="ORF">SIRAN6449</name>
</gene>
<evidence type="ECO:0000313" key="2">
    <source>
        <dbReference type="EMBL" id="CDR09856.1"/>
    </source>
</evidence>
<dbReference type="HOGENOM" id="CLU_193873_1_0_11"/>
<feature type="transmembrane region" description="Helical" evidence="1">
    <location>
        <begin position="28"/>
        <end position="45"/>
    </location>
</feature>
<name>A0A060ZVL1_9ACTN</name>
<evidence type="ECO:0000313" key="3">
    <source>
        <dbReference type="EMBL" id="MBP2065189.1"/>
    </source>
</evidence>
<dbReference type="AlphaFoldDB" id="A0A060ZVL1"/>
<reference evidence="2" key="1">
    <citation type="submission" date="2014-05" db="EMBL/GenBank/DDBJ databases">
        <authorList>
            <person name="Horn Fabian"/>
        </authorList>
    </citation>
    <scope>NUCLEOTIDE SEQUENCE</scope>
</reference>
<dbReference type="Proteomes" id="UP000756710">
    <property type="component" value="Unassembled WGS sequence"/>
</dbReference>
<keyword evidence="1" id="KW-1133">Transmembrane helix</keyword>
<keyword evidence="1" id="KW-0472">Membrane</keyword>
<keyword evidence="4" id="KW-1185">Reference proteome</keyword>
<dbReference type="GeneID" id="32469943"/>
<dbReference type="EMBL" id="LK022848">
    <property type="protein sequence ID" value="CDR09856.1"/>
    <property type="molecule type" value="Genomic_DNA"/>
</dbReference>
<evidence type="ECO:0000256" key="1">
    <source>
        <dbReference type="SAM" id="Phobius"/>
    </source>
</evidence>
<protein>
    <submittedName>
        <fullName evidence="3">Intracellular septation protein A</fullName>
    </submittedName>
</protein>
<reference evidence="3 4" key="2">
    <citation type="submission" date="2021-03" db="EMBL/GenBank/DDBJ databases">
        <title>Genomic Encyclopedia of Type Strains, Phase IV (KMG-IV): sequencing the most valuable type-strain genomes for metagenomic binning, comparative biology and taxonomic classification.</title>
        <authorList>
            <person name="Goeker M."/>
        </authorList>
    </citation>
    <scope>NUCLEOTIDE SEQUENCE [LARGE SCALE GENOMIC DNA]</scope>
    <source>
        <strain evidence="3 4">DSM 41954</strain>
    </source>
</reference>
<proteinExistence type="predicted"/>